<evidence type="ECO:0000256" key="1">
    <source>
        <dbReference type="ARBA" id="ARBA00022679"/>
    </source>
</evidence>
<feature type="domain" description="N-acetyltransferase" evidence="3">
    <location>
        <begin position="5"/>
        <end position="146"/>
    </location>
</feature>
<organism evidence="4 5">
    <name type="scientific">Dawidia soli</name>
    <dbReference type="NCBI Taxonomy" id="2782352"/>
    <lineage>
        <taxon>Bacteria</taxon>
        <taxon>Pseudomonadati</taxon>
        <taxon>Bacteroidota</taxon>
        <taxon>Cytophagia</taxon>
        <taxon>Cytophagales</taxon>
        <taxon>Chryseotaleaceae</taxon>
        <taxon>Dawidia</taxon>
    </lineage>
</organism>
<dbReference type="GO" id="GO:0016747">
    <property type="term" value="F:acyltransferase activity, transferring groups other than amino-acyl groups"/>
    <property type="evidence" value="ECO:0007669"/>
    <property type="project" value="InterPro"/>
</dbReference>
<dbReference type="PROSITE" id="PS51186">
    <property type="entry name" value="GNAT"/>
    <property type="match status" value="1"/>
</dbReference>
<evidence type="ECO:0000313" key="5">
    <source>
        <dbReference type="Proteomes" id="UP001319180"/>
    </source>
</evidence>
<gene>
    <name evidence="4" type="ORF">KK078_02105</name>
</gene>
<dbReference type="Gene3D" id="3.40.630.30">
    <property type="match status" value="1"/>
</dbReference>
<keyword evidence="1" id="KW-0808">Transferase</keyword>
<dbReference type="InterPro" id="IPR050680">
    <property type="entry name" value="YpeA/RimI_acetyltransf"/>
</dbReference>
<keyword evidence="5" id="KW-1185">Reference proteome</keyword>
<dbReference type="Pfam" id="PF00583">
    <property type="entry name" value="Acetyltransf_1"/>
    <property type="match status" value="1"/>
</dbReference>
<keyword evidence="2" id="KW-0012">Acyltransferase</keyword>
<dbReference type="AlphaFoldDB" id="A0AAP2GBN6"/>
<evidence type="ECO:0000256" key="2">
    <source>
        <dbReference type="ARBA" id="ARBA00023315"/>
    </source>
</evidence>
<proteinExistence type="predicted"/>
<dbReference type="Proteomes" id="UP001319180">
    <property type="component" value="Unassembled WGS sequence"/>
</dbReference>
<dbReference type="InterPro" id="IPR016181">
    <property type="entry name" value="Acyl_CoA_acyltransferase"/>
</dbReference>
<accession>A0AAP2GBN6</accession>
<name>A0AAP2GBN6_9BACT</name>
<dbReference type="SUPFAM" id="SSF55729">
    <property type="entry name" value="Acyl-CoA N-acyltransferases (Nat)"/>
    <property type="match status" value="1"/>
</dbReference>
<dbReference type="CDD" id="cd04301">
    <property type="entry name" value="NAT_SF"/>
    <property type="match status" value="1"/>
</dbReference>
<sequence length="146" mass="16720">MNNAYHIKPVKTPGEIQQCWEVISLLRPHLNKDTWIDTVSRMMQHEQYFIDGIFDTGRFVAFAGYRNMTTLHTGNFIYLDDLCTLNTYRGKGLASLLLEHVKAVAIKNNKDAVALDTDFTNNTAQKVYLKNGFKLAAIHLLCDVRR</sequence>
<comment type="caution">
    <text evidence="4">The sequence shown here is derived from an EMBL/GenBank/DDBJ whole genome shotgun (WGS) entry which is preliminary data.</text>
</comment>
<protein>
    <submittedName>
        <fullName evidence="4">GNAT family N-acetyltransferase</fullName>
    </submittedName>
</protein>
<dbReference type="InterPro" id="IPR000182">
    <property type="entry name" value="GNAT_dom"/>
</dbReference>
<evidence type="ECO:0000313" key="4">
    <source>
        <dbReference type="EMBL" id="MBT1685327.1"/>
    </source>
</evidence>
<dbReference type="PANTHER" id="PTHR43420">
    <property type="entry name" value="ACETYLTRANSFERASE"/>
    <property type="match status" value="1"/>
</dbReference>
<dbReference type="EMBL" id="JAHESC010000002">
    <property type="protein sequence ID" value="MBT1685327.1"/>
    <property type="molecule type" value="Genomic_DNA"/>
</dbReference>
<dbReference type="RefSeq" id="WP_254088577.1">
    <property type="nucleotide sequence ID" value="NZ_JAHESC010000002.1"/>
</dbReference>
<evidence type="ECO:0000259" key="3">
    <source>
        <dbReference type="PROSITE" id="PS51186"/>
    </source>
</evidence>
<reference evidence="4 5" key="1">
    <citation type="submission" date="2021-05" db="EMBL/GenBank/DDBJ databases">
        <title>A Polyphasic approach of four new species of the genus Ohtaekwangia: Ohtaekwangia histidinii sp. nov., Ohtaekwangia cretensis sp. nov., Ohtaekwangia indiensis sp. nov., Ohtaekwangia reichenbachii sp. nov. from diverse environment.</title>
        <authorList>
            <person name="Octaviana S."/>
        </authorList>
    </citation>
    <scope>NUCLEOTIDE SEQUENCE [LARGE SCALE GENOMIC DNA]</scope>
    <source>
        <strain evidence="4 5">PWU37</strain>
    </source>
</reference>